<dbReference type="RefSeq" id="WP_039395130.1">
    <property type="nucleotide sequence ID" value="NZ_JTDK01000002.1"/>
</dbReference>
<proteinExistence type="predicted"/>
<comment type="caution">
    <text evidence="1">The sequence shown here is derived from an EMBL/GenBank/DDBJ whole genome shotgun (WGS) entry which is preliminary data.</text>
</comment>
<organism evidence="1 2">
    <name type="scientific">Microbacterium mangrovi</name>
    <dbReference type="NCBI Taxonomy" id="1348253"/>
    <lineage>
        <taxon>Bacteria</taxon>
        <taxon>Bacillati</taxon>
        <taxon>Actinomycetota</taxon>
        <taxon>Actinomycetes</taxon>
        <taxon>Micrococcales</taxon>
        <taxon>Microbacteriaceae</taxon>
        <taxon>Microbacterium</taxon>
    </lineage>
</organism>
<reference evidence="1 2" key="1">
    <citation type="submission" date="2014-11" db="EMBL/GenBank/DDBJ databases">
        <title>Genome sequence of Microbacterium mangrovi MUSC 115(T).</title>
        <authorList>
            <person name="Lee L.-H."/>
        </authorList>
    </citation>
    <scope>NUCLEOTIDE SEQUENCE [LARGE SCALE GENOMIC DNA]</scope>
    <source>
        <strain evidence="1 2">MUSC 115</strain>
    </source>
</reference>
<sequence length="400" mass="43933">MGNLARLFDPATDRWRPVSQRGWDAKQWRTLQADYTTIRRSPFDPYLAEGSVFTRDVSAMPVARNSAAQANWMATHINYGAGFGPTALNTSVSGTHPVNPIIVDSRMPGCDHIYMDCSGFGRSGYGKQILSGWVPWPAWLDSTALQGGEDSSVVIIDIGTGLIREYYWVTAAAGFENRFGASTGGFSLYEPDLARWEASNFAMQLQQGSNTVVRMHNWAGWIDIAGVRKGQIDHAIAFTCANMAVPDSLGEAIDPNGARYVTRGASWPAQSGDGDTPDPADQVPIHGQWARLPATLDLSPTGPYSPFLRVVIRAIQRYGMVCTDSNNWVHAFNAEPGSYEQQFLGVDPWSPQGDLSTKYRQANAAEGRRPEDAFSMAAFPWALTEWAPRHWGAPERIAVQ</sequence>
<dbReference type="AlphaFoldDB" id="A0A0B2ACD8"/>
<dbReference type="Proteomes" id="UP000031030">
    <property type="component" value="Unassembled WGS sequence"/>
</dbReference>
<keyword evidence="2" id="KW-1185">Reference proteome</keyword>
<dbReference type="STRING" id="1348253.LK09_01875"/>
<protein>
    <submittedName>
        <fullName evidence="1">Uncharacterized protein</fullName>
    </submittedName>
</protein>
<dbReference type="OrthoDB" id="337615at2"/>
<accession>A0A0B2ACD8</accession>
<name>A0A0B2ACD8_9MICO</name>
<evidence type="ECO:0000313" key="2">
    <source>
        <dbReference type="Proteomes" id="UP000031030"/>
    </source>
</evidence>
<gene>
    <name evidence="1" type="ORF">LK09_01875</name>
</gene>
<dbReference type="EMBL" id="JTDK01000002">
    <property type="protein sequence ID" value="KHK99433.1"/>
    <property type="molecule type" value="Genomic_DNA"/>
</dbReference>
<evidence type="ECO:0000313" key="1">
    <source>
        <dbReference type="EMBL" id="KHK99433.1"/>
    </source>
</evidence>